<accession>X1MRC8</accession>
<comment type="caution">
    <text evidence="1">The sequence shown here is derived from an EMBL/GenBank/DDBJ whole genome shotgun (WGS) entry which is preliminary data.</text>
</comment>
<name>X1MRC8_9ZZZZ</name>
<sequence>EKVGIQVGTGTTAPTPTDYALETRIAHGASAGQLQYSGTELLPLTYAAPDVSFTIRRYFTNGSGGSITVNEVGIYALIATTTAWAVCAARDVVSPGVAVADGEILRVTYVPQTTV</sequence>
<gene>
    <name evidence="1" type="ORF">S06H3_49291</name>
</gene>
<organism evidence="1">
    <name type="scientific">marine sediment metagenome</name>
    <dbReference type="NCBI Taxonomy" id="412755"/>
    <lineage>
        <taxon>unclassified sequences</taxon>
        <taxon>metagenomes</taxon>
        <taxon>ecological metagenomes</taxon>
    </lineage>
</organism>
<proteinExistence type="predicted"/>
<dbReference type="AlphaFoldDB" id="X1MRC8"/>
<feature type="non-terminal residue" evidence="1">
    <location>
        <position position="1"/>
    </location>
</feature>
<reference evidence="1" key="1">
    <citation type="journal article" date="2014" name="Front. Microbiol.">
        <title>High frequency of phylogenetically diverse reductive dehalogenase-homologous genes in deep subseafloor sedimentary metagenomes.</title>
        <authorList>
            <person name="Kawai M."/>
            <person name="Futagami T."/>
            <person name="Toyoda A."/>
            <person name="Takaki Y."/>
            <person name="Nishi S."/>
            <person name="Hori S."/>
            <person name="Arai W."/>
            <person name="Tsubouchi T."/>
            <person name="Morono Y."/>
            <person name="Uchiyama I."/>
            <person name="Ito T."/>
            <person name="Fujiyama A."/>
            <person name="Inagaki F."/>
            <person name="Takami H."/>
        </authorList>
    </citation>
    <scope>NUCLEOTIDE SEQUENCE</scope>
    <source>
        <strain evidence="1">Expedition CK06-06</strain>
    </source>
</reference>
<dbReference type="EMBL" id="BARV01031114">
    <property type="protein sequence ID" value="GAI34202.1"/>
    <property type="molecule type" value="Genomic_DNA"/>
</dbReference>
<evidence type="ECO:0000313" key="1">
    <source>
        <dbReference type="EMBL" id="GAI34202.1"/>
    </source>
</evidence>
<protein>
    <submittedName>
        <fullName evidence="1">Uncharacterized protein</fullName>
    </submittedName>
</protein>